<dbReference type="InParanoid" id="A0A0B2UKE1"/>
<keyword evidence="2" id="KW-1185">Reference proteome</keyword>
<dbReference type="EMBL" id="JOKQ01000005">
    <property type="protein sequence ID" value="KHN69783.1"/>
    <property type="molecule type" value="Genomic_DNA"/>
</dbReference>
<accession>A0A0B2UKE1</accession>
<evidence type="ECO:0000313" key="1">
    <source>
        <dbReference type="EMBL" id="KHN69783.1"/>
    </source>
</evidence>
<protein>
    <submittedName>
        <fullName evidence="1">Uncharacterized protein</fullName>
    </submittedName>
</protein>
<dbReference type="VEuPathDB" id="MicrosporidiaDB:M896_051920"/>
<evidence type="ECO:0000313" key="2">
    <source>
        <dbReference type="Proteomes" id="UP000031056"/>
    </source>
</evidence>
<dbReference type="Proteomes" id="UP000031056">
    <property type="component" value="Unassembled WGS sequence"/>
</dbReference>
<organism evidence="1 2">
    <name type="scientific">Ordospora colligata OC4</name>
    <dbReference type="NCBI Taxonomy" id="1354746"/>
    <lineage>
        <taxon>Eukaryota</taxon>
        <taxon>Fungi</taxon>
        <taxon>Fungi incertae sedis</taxon>
        <taxon>Microsporidia</taxon>
        <taxon>Ordosporidae</taxon>
        <taxon>Ordospora</taxon>
    </lineage>
</organism>
<dbReference type="HOGENOM" id="CLU_1602703_0_0_1"/>
<comment type="caution">
    <text evidence="1">The sequence shown here is derived from an EMBL/GenBank/DDBJ whole genome shotgun (WGS) entry which is preliminary data.</text>
</comment>
<reference evidence="1 2" key="1">
    <citation type="journal article" date="2014" name="MBio">
        <title>The Ordospora colligata genome; evolution of extreme reduction in microsporidia and host-to-parasite horizontal gene transfer.</title>
        <authorList>
            <person name="Pombert J.-F."/>
            <person name="Haag K.L."/>
            <person name="Beidas S."/>
            <person name="Ebert D."/>
            <person name="Keeling P.J."/>
        </authorList>
    </citation>
    <scope>NUCLEOTIDE SEQUENCE [LARGE SCALE GENOMIC DNA]</scope>
    <source>
        <strain evidence="1 2">OC4</strain>
    </source>
</reference>
<name>A0A0B2UKE1_9MICR</name>
<dbReference type="OrthoDB" id="2191842at2759"/>
<dbReference type="GeneID" id="26261845"/>
<dbReference type="AlphaFoldDB" id="A0A0B2UKE1"/>
<gene>
    <name evidence="1" type="ORF">M896_051920</name>
</gene>
<dbReference type="RefSeq" id="XP_014563825.1">
    <property type="nucleotide sequence ID" value="XM_014708339.1"/>
</dbReference>
<sequence length="181" mass="20942">MTTKIVTYTSSMKTSSTIFIDNVLLQNTQIKLSYIHVQFIDNLQSTGLDQFSDILALDGTYIPVHSIEQISTKYHKSIVWSKNIIEAVVSFINHTKDTLTTSYIIIHTDQGIDIKQRSHNPIHNKPPFINTCKPQSLHTFDSSQYLYSRFTNLHKHKKKPIETIFNRLNKANQNRNNTLKH</sequence>
<proteinExistence type="predicted"/>